<dbReference type="Pfam" id="PF12833">
    <property type="entry name" value="HTH_18"/>
    <property type="match status" value="1"/>
</dbReference>
<keyword evidence="7" id="KW-1185">Reference proteome</keyword>
<dbReference type="GO" id="GO:0003700">
    <property type="term" value="F:DNA-binding transcription factor activity"/>
    <property type="evidence" value="ECO:0007669"/>
    <property type="project" value="InterPro"/>
</dbReference>
<reference evidence="6 7" key="1">
    <citation type="submission" date="2020-04" db="EMBL/GenBank/DDBJ databases">
        <title>Genome sequencing of novel species.</title>
        <authorList>
            <person name="Heo J."/>
            <person name="Kim S.-J."/>
            <person name="Kim J.-S."/>
            <person name="Hong S.-B."/>
            <person name="Kwon S.-W."/>
        </authorList>
    </citation>
    <scope>NUCLEOTIDE SEQUENCE [LARGE SCALE GENOMIC DNA]</scope>
    <source>
        <strain evidence="6 7">MFER-1</strain>
    </source>
</reference>
<dbReference type="PANTHER" id="PTHR43280:SF2">
    <property type="entry name" value="HTH-TYPE TRANSCRIPTIONAL REGULATOR EXSA"/>
    <property type="match status" value="1"/>
</dbReference>
<dbReference type="RefSeq" id="WP_169283084.1">
    <property type="nucleotide sequence ID" value="NZ_CP051680.1"/>
</dbReference>
<dbReference type="PANTHER" id="PTHR43280">
    <property type="entry name" value="ARAC-FAMILY TRANSCRIPTIONAL REGULATOR"/>
    <property type="match status" value="1"/>
</dbReference>
<name>A0A7Z2VP04_9BACL</name>
<evidence type="ECO:0000259" key="5">
    <source>
        <dbReference type="PROSITE" id="PS01124"/>
    </source>
</evidence>
<dbReference type="Gene3D" id="1.10.10.60">
    <property type="entry name" value="Homeodomain-like"/>
    <property type="match status" value="2"/>
</dbReference>
<dbReference type="SMART" id="SM00342">
    <property type="entry name" value="HTH_ARAC"/>
    <property type="match status" value="1"/>
</dbReference>
<sequence length="750" mass="87112">MFKQLVLKNPFQLFLTILLPFLISALVLLFVQSSILKKNFEDFALQMIYNQQKSELQNTSQNVQVMAQSVRSLATTAFFDDMIKDLLYSDVAAIDYVKYQTKMQSYKTIYPFLQSIYIYNGQTVYSVPSENFLYNRGNFSDKGIFSILDDIQNNRSHSIVLREIPNIMSGISSGASKTVNVYTYLFFDTQLEKGKVSEAIILNISEDWIKQNISISDQQSDNRMFILDSKGRLMSGDPNHPLLSDMNEFEYTRIINSSKEPSGSLHMNADGVDSFITYTDTGVFDWKLVSVTPYTKIVQEIEIMKKKTLLLMLIFLAGSVLLTFYFSRRLYVPVKLVIQNYHTLESEQKEEFYSRKQEVLRKLVQSSDFGSDQSILRIFNKFNIELEPWESLQLFLFKIDHYSEFSSQYSSKDRGLLKFAMMNIISELLSGMYKHECIEVEEDQILLLINFKAEEESQQQERLLELLQEIQLNTSKYLRLSVSITISQPFESISNINFYYLKTLDLSYYRMILGHQAIISESVVSIRNEDFKYPQDQEKELTDALIQGHFEEADRVLFDMIGYASAYSYTVLNSVLIRLLLSIRYAIEVLEANHSMKVNFNFNTYLTKLQKIETLDNIKSDFRQLFGHLAEELQSKKDNKYLDLLEDVNRIIQRDFTNPGLSLDTIADEVGFSPPYLGKLFKKYRHLSVNDYINHVRLTHATELIATTDETIMEIMQHSGFSSRSHFFALFKKTNGLTPAQYRILVKKSE</sequence>
<feature type="domain" description="HTH araC/xylS-type" evidence="5">
    <location>
        <begin position="646"/>
        <end position="745"/>
    </location>
</feature>
<evidence type="ECO:0000313" key="6">
    <source>
        <dbReference type="EMBL" id="QJD86838.1"/>
    </source>
</evidence>
<keyword evidence="4" id="KW-0812">Transmembrane</keyword>
<protein>
    <submittedName>
        <fullName evidence="6">AraC family transcriptional regulator</fullName>
    </submittedName>
</protein>
<dbReference type="GO" id="GO:0043565">
    <property type="term" value="F:sequence-specific DNA binding"/>
    <property type="evidence" value="ECO:0007669"/>
    <property type="project" value="InterPro"/>
</dbReference>
<feature type="transmembrane region" description="Helical" evidence="4">
    <location>
        <begin position="12"/>
        <end position="31"/>
    </location>
</feature>
<organism evidence="6 7">
    <name type="scientific">Cohnella herbarum</name>
    <dbReference type="NCBI Taxonomy" id="2728023"/>
    <lineage>
        <taxon>Bacteria</taxon>
        <taxon>Bacillati</taxon>
        <taxon>Bacillota</taxon>
        <taxon>Bacilli</taxon>
        <taxon>Bacillales</taxon>
        <taxon>Paenibacillaceae</taxon>
        <taxon>Cohnella</taxon>
    </lineage>
</organism>
<dbReference type="EMBL" id="CP051680">
    <property type="protein sequence ID" value="QJD86838.1"/>
    <property type="molecule type" value="Genomic_DNA"/>
</dbReference>
<dbReference type="SUPFAM" id="SSF46689">
    <property type="entry name" value="Homeodomain-like"/>
    <property type="match status" value="2"/>
</dbReference>
<keyword evidence="4" id="KW-1133">Transmembrane helix</keyword>
<dbReference type="Proteomes" id="UP000502248">
    <property type="component" value="Chromosome"/>
</dbReference>
<dbReference type="PRINTS" id="PR00032">
    <property type="entry name" value="HTHARAC"/>
</dbReference>
<keyword evidence="4" id="KW-0472">Membrane</keyword>
<evidence type="ECO:0000256" key="3">
    <source>
        <dbReference type="ARBA" id="ARBA00023163"/>
    </source>
</evidence>
<dbReference type="KEGG" id="cheb:HH215_29135"/>
<dbReference type="PROSITE" id="PS01124">
    <property type="entry name" value="HTH_ARAC_FAMILY_2"/>
    <property type="match status" value="1"/>
</dbReference>
<dbReference type="InterPro" id="IPR018060">
    <property type="entry name" value="HTH_AraC"/>
</dbReference>
<keyword evidence="1" id="KW-0805">Transcription regulation</keyword>
<keyword evidence="2" id="KW-0238">DNA-binding</keyword>
<evidence type="ECO:0000313" key="7">
    <source>
        <dbReference type="Proteomes" id="UP000502248"/>
    </source>
</evidence>
<dbReference type="Gene3D" id="3.30.450.20">
    <property type="entry name" value="PAS domain"/>
    <property type="match status" value="1"/>
</dbReference>
<keyword evidence="3" id="KW-0804">Transcription</keyword>
<gene>
    <name evidence="6" type="ORF">HH215_29135</name>
</gene>
<dbReference type="AlphaFoldDB" id="A0A7Z2VP04"/>
<evidence type="ECO:0000256" key="1">
    <source>
        <dbReference type="ARBA" id="ARBA00023015"/>
    </source>
</evidence>
<evidence type="ECO:0000256" key="2">
    <source>
        <dbReference type="ARBA" id="ARBA00023125"/>
    </source>
</evidence>
<dbReference type="InterPro" id="IPR020449">
    <property type="entry name" value="Tscrpt_reg_AraC-type_HTH"/>
</dbReference>
<feature type="transmembrane region" description="Helical" evidence="4">
    <location>
        <begin position="309"/>
        <end position="327"/>
    </location>
</feature>
<accession>A0A7Z2VP04</accession>
<dbReference type="InterPro" id="IPR009057">
    <property type="entry name" value="Homeodomain-like_sf"/>
</dbReference>
<proteinExistence type="predicted"/>
<evidence type="ECO:0000256" key="4">
    <source>
        <dbReference type="SAM" id="Phobius"/>
    </source>
</evidence>